<evidence type="ECO:0000313" key="5">
    <source>
        <dbReference type="Proteomes" id="UP000284338"/>
    </source>
</evidence>
<dbReference type="InterPro" id="IPR016164">
    <property type="entry name" value="FAD-linked_Oxase-like_C"/>
</dbReference>
<dbReference type="Pfam" id="PF01565">
    <property type="entry name" value="FAD_binding_4"/>
    <property type="match status" value="1"/>
</dbReference>
<dbReference type="GO" id="GO:0016899">
    <property type="term" value="F:oxidoreductase activity, acting on the CH-OH group of donors, oxygen as acceptor"/>
    <property type="evidence" value="ECO:0007669"/>
    <property type="project" value="InterPro"/>
</dbReference>
<protein>
    <submittedName>
        <fullName evidence="4">FAD-binding protein</fullName>
    </submittedName>
</protein>
<sequence>MENSNLKDFPLGSYYSDITNWSKEISGSHILTCAPKNEQELLSAINWAYENDYCARPVGMKHNWSPLTIANGNNNGNVLLIDLTKEIKKVTIKKEGESGYVTAQTGVSMQQLLTLLEKSKLGLYATPAPGDLTLGGVLAIGGHGTCIPAVGETLSEFGSYGSVSNSISALKAVVWNSETAQYELREFKRDDPEISAFLVHVGRAFIYEVTLQVPRNRRLRCQSFVNVPATELFSIEGDSQRTFSHFLDQCGRAEIIWFPFTEKPWLKIWTLEDKYPKTSKPTNGPFNYPFSDNLPVKISDLIKKINNGFPELTPALGQAQMEVVSIGLGATISTDLWGWSKDLLLYVKPTTLRVTANGYAIITKRSNIQQVLHEFAEKYESMVGEYQKINSFPMNGPIEIRVTGLDRPQESVVANAVAADLSATAPVDDKPDWDTAIWLDILTMPDTPDANKFYSEMEKWIYSHYSGDYATVRVEWSKGWGYTESSAWSDKQVISQEVPKSFGAGSEKNDRWQHAHDTLFKYDPHYVFSSPLLDMLFEKSN</sequence>
<keyword evidence="2" id="KW-0274">FAD</keyword>
<reference evidence="4 5" key="1">
    <citation type="submission" date="2018-09" db="EMBL/GenBank/DDBJ databases">
        <title>Draft genome of a novel serratia sp. strain with antifungal activity.</title>
        <authorList>
            <person name="Dichmann S.I."/>
            <person name="Park B.P."/>
            <person name="Pathiraja D."/>
            <person name="Choi I.-G."/>
            <person name="Stougaard P."/>
            <person name="Hennessy R.C."/>
        </authorList>
    </citation>
    <scope>NUCLEOTIDE SEQUENCE [LARGE SCALE GENOMIC DNA]</scope>
    <source>
        <strain evidence="4 5">S40</strain>
    </source>
</reference>
<dbReference type="EMBL" id="QYYG01000008">
    <property type="protein sequence ID" value="RJF53877.1"/>
    <property type="molecule type" value="Genomic_DNA"/>
</dbReference>
<dbReference type="InterPro" id="IPR016166">
    <property type="entry name" value="FAD-bd_PCMH"/>
</dbReference>
<evidence type="ECO:0000259" key="3">
    <source>
        <dbReference type="PROSITE" id="PS51387"/>
    </source>
</evidence>
<dbReference type="PANTHER" id="PTHR43762">
    <property type="entry name" value="L-GULONOLACTONE OXIDASE"/>
    <property type="match status" value="1"/>
</dbReference>
<dbReference type="InterPro" id="IPR036318">
    <property type="entry name" value="FAD-bd_PCMH-like_sf"/>
</dbReference>
<keyword evidence="5" id="KW-1185">Reference proteome</keyword>
<keyword evidence="1" id="KW-0285">Flavoprotein</keyword>
<dbReference type="InterPro" id="IPR016171">
    <property type="entry name" value="Vanillyl_alc_oxidase_C-sub2"/>
</dbReference>
<dbReference type="InterPro" id="IPR015213">
    <property type="entry name" value="Cholesterol_OX_subst-bd"/>
</dbReference>
<feature type="domain" description="FAD-binding PCMH-type" evidence="3">
    <location>
        <begin position="25"/>
        <end position="216"/>
    </location>
</feature>
<dbReference type="Gene3D" id="1.10.45.10">
    <property type="entry name" value="Vanillyl-alcohol Oxidase, Chain A, domain 4"/>
    <property type="match status" value="1"/>
</dbReference>
<dbReference type="GO" id="GO:0071949">
    <property type="term" value="F:FAD binding"/>
    <property type="evidence" value="ECO:0007669"/>
    <property type="project" value="InterPro"/>
</dbReference>
<dbReference type="SUPFAM" id="SSF55103">
    <property type="entry name" value="FAD-linked oxidases, C-terminal domain"/>
    <property type="match status" value="1"/>
</dbReference>
<dbReference type="InterPro" id="IPR016170">
    <property type="entry name" value="Cytok_DH_C_sf"/>
</dbReference>
<dbReference type="PANTHER" id="PTHR43762:SF1">
    <property type="entry name" value="D-ARABINONO-1,4-LACTONE OXIDASE"/>
    <property type="match status" value="1"/>
</dbReference>
<dbReference type="Gene3D" id="3.30.465.10">
    <property type="match status" value="1"/>
</dbReference>
<comment type="caution">
    <text evidence="4">The sequence shown here is derived from an EMBL/GenBank/DDBJ whole genome shotgun (WGS) entry which is preliminary data.</text>
</comment>
<evidence type="ECO:0000256" key="1">
    <source>
        <dbReference type="ARBA" id="ARBA00022630"/>
    </source>
</evidence>
<accession>A0AA92X198</accession>
<dbReference type="InterPro" id="IPR010031">
    <property type="entry name" value="FAD_lactone_oxidase-like"/>
</dbReference>
<evidence type="ECO:0000313" key="4">
    <source>
        <dbReference type="EMBL" id="RJF53877.1"/>
    </source>
</evidence>
<dbReference type="SUPFAM" id="SSF56176">
    <property type="entry name" value="FAD-binding/transporter-associated domain-like"/>
    <property type="match status" value="1"/>
</dbReference>
<name>A0AA92X198_9GAMM</name>
<proteinExistence type="predicted"/>
<dbReference type="InterPro" id="IPR016169">
    <property type="entry name" value="FAD-bd_PCMH_sub2"/>
</dbReference>
<gene>
    <name evidence="4" type="ORF">D4100_20970</name>
</gene>
<dbReference type="Gene3D" id="3.40.462.10">
    <property type="entry name" value="FAD-linked oxidases, C-terminal domain"/>
    <property type="match status" value="1"/>
</dbReference>
<dbReference type="AlphaFoldDB" id="A0AA92X198"/>
<dbReference type="InterPro" id="IPR016167">
    <property type="entry name" value="FAD-bd_PCMH_sub1"/>
</dbReference>
<dbReference type="Proteomes" id="UP000284338">
    <property type="component" value="Unassembled WGS sequence"/>
</dbReference>
<evidence type="ECO:0000256" key="2">
    <source>
        <dbReference type="ARBA" id="ARBA00022827"/>
    </source>
</evidence>
<dbReference type="RefSeq" id="WP_065506757.1">
    <property type="nucleotide sequence ID" value="NZ_QYYG01000008.1"/>
</dbReference>
<dbReference type="InterPro" id="IPR006094">
    <property type="entry name" value="Oxid_FAD_bind_N"/>
</dbReference>
<dbReference type="Gene3D" id="3.30.43.10">
    <property type="entry name" value="Uridine Diphospho-n-acetylenolpyruvylglucosamine Reductase, domain 2"/>
    <property type="match status" value="1"/>
</dbReference>
<organism evidence="4 5">
    <name type="scientific">Serratia inhibens</name>
    <dbReference type="NCBI Taxonomy" id="2338073"/>
    <lineage>
        <taxon>Bacteria</taxon>
        <taxon>Pseudomonadati</taxon>
        <taxon>Pseudomonadota</taxon>
        <taxon>Gammaproteobacteria</taxon>
        <taxon>Enterobacterales</taxon>
        <taxon>Yersiniaceae</taxon>
        <taxon>Serratia</taxon>
    </lineage>
</organism>
<dbReference type="Pfam" id="PF09129">
    <property type="entry name" value="Chol_subst-bind"/>
    <property type="match status" value="1"/>
</dbReference>
<dbReference type="PROSITE" id="PS51387">
    <property type="entry name" value="FAD_PCMH"/>
    <property type="match status" value="1"/>
</dbReference>